<dbReference type="EMBL" id="AP021881">
    <property type="protein sequence ID" value="BBP01930.1"/>
    <property type="molecule type" value="Genomic_DNA"/>
</dbReference>
<comment type="subcellular location">
    <subcellularLocation>
        <location evidence="1">Cell inner membrane</location>
        <topology evidence="1">Single-pass membrane protein</topology>
        <orientation evidence="1">Cytoplasmic side</orientation>
    </subcellularLocation>
    <subcellularLocation>
        <location evidence="12">Cell membrane</location>
    </subcellularLocation>
</comment>
<dbReference type="GO" id="GO:0009245">
    <property type="term" value="P:lipid A biosynthetic process"/>
    <property type="evidence" value="ECO:0007669"/>
    <property type="project" value="TreeGrafter"/>
</dbReference>
<dbReference type="GO" id="GO:0043842">
    <property type="term" value="F:Kdo transferase activity"/>
    <property type="evidence" value="ECO:0007669"/>
    <property type="project" value="UniProtKB-EC"/>
</dbReference>
<evidence type="ECO:0000256" key="10">
    <source>
        <dbReference type="PIRSR" id="PIRSR639901-1"/>
    </source>
</evidence>
<gene>
    <name evidence="15" type="primary">kdtA</name>
    <name evidence="15" type="ORF">SFSGTM_26380</name>
</gene>
<dbReference type="PANTHER" id="PTHR42755:SF1">
    <property type="entry name" value="3-DEOXY-D-MANNO-OCTULOSONIC ACID TRANSFERASE, MITOCHONDRIAL-RELATED"/>
    <property type="match status" value="1"/>
</dbReference>
<organism evidence="15 16">
    <name type="scientific">Sulfuriferula nivalis</name>
    <dbReference type="NCBI Taxonomy" id="2675298"/>
    <lineage>
        <taxon>Bacteria</taxon>
        <taxon>Pseudomonadati</taxon>
        <taxon>Pseudomonadota</taxon>
        <taxon>Betaproteobacteria</taxon>
        <taxon>Nitrosomonadales</taxon>
        <taxon>Sulfuricellaceae</taxon>
        <taxon>Sulfuriferula</taxon>
    </lineage>
</organism>
<feature type="active site" description="Proton acceptor" evidence="10">
    <location>
        <position position="61"/>
    </location>
</feature>
<accession>A0A809SII2</accession>
<dbReference type="AlphaFoldDB" id="A0A809SII2"/>
<dbReference type="GO" id="GO:0005886">
    <property type="term" value="C:plasma membrane"/>
    <property type="evidence" value="ECO:0007669"/>
    <property type="project" value="UniProtKB-SubCell"/>
</dbReference>
<evidence type="ECO:0000259" key="13">
    <source>
        <dbReference type="Pfam" id="PF00534"/>
    </source>
</evidence>
<proteinExistence type="inferred from homology"/>
<evidence type="ECO:0000313" key="15">
    <source>
        <dbReference type="EMBL" id="BBP01930.1"/>
    </source>
</evidence>
<dbReference type="InterPro" id="IPR001296">
    <property type="entry name" value="Glyco_trans_1"/>
</dbReference>
<dbReference type="NCBIfam" id="NF004388">
    <property type="entry name" value="PRK05749.1-4"/>
    <property type="match status" value="1"/>
</dbReference>
<dbReference type="Proteomes" id="UP000463939">
    <property type="component" value="Chromosome"/>
</dbReference>
<keyword evidence="12" id="KW-1003">Cell membrane</keyword>
<evidence type="ECO:0000256" key="2">
    <source>
        <dbReference type="ARBA" id="ARBA00004713"/>
    </source>
</evidence>
<feature type="site" description="Transition state stabilizer" evidence="11">
    <location>
        <position position="207"/>
    </location>
</feature>
<protein>
    <recommendedName>
        <fullName evidence="5 12">3-deoxy-D-manno-octulosonic acid transferase</fullName>
        <shortName evidence="12">Kdo transferase</shortName>
        <ecNumber evidence="4 12">2.4.99.12</ecNumber>
    </recommendedName>
    <alternativeName>
        <fullName evidence="8 12">Lipid IV(A) 3-deoxy-D-manno-octulosonic acid transferase</fullName>
    </alternativeName>
</protein>
<dbReference type="InterPro" id="IPR039901">
    <property type="entry name" value="Kdotransferase"/>
</dbReference>
<dbReference type="SUPFAM" id="SSF53756">
    <property type="entry name" value="UDP-Glycosyltransferase/glycogen phosphorylase"/>
    <property type="match status" value="1"/>
</dbReference>
<evidence type="ECO:0000256" key="7">
    <source>
        <dbReference type="ARBA" id="ARBA00022679"/>
    </source>
</evidence>
<keyword evidence="12" id="KW-0472">Membrane</keyword>
<keyword evidence="12" id="KW-0448">Lipopolysaccharide biosynthesis</keyword>
<dbReference type="InterPro" id="IPR038107">
    <property type="entry name" value="Glycos_transf_N_sf"/>
</dbReference>
<dbReference type="Pfam" id="PF04413">
    <property type="entry name" value="Glycos_transf_N"/>
    <property type="match status" value="1"/>
</dbReference>
<reference evidence="16" key="1">
    <citation type="submission" date="2019-11" db="EMBL/GenBank/DDBJ databases">
        <title>Isolation and characterization of a novel species in the genus Sulfuriferula.</title>
        <authorList>
            <person name="Mochizuki J."/>
            <person name="Kojima H."/>
            <person name="Fukui M."/>
        </authorList>
    </citation>
    <scope>NUCLEOTIDE SEQUENCE [LARGE SCALE GENOMIC DNA]</scope>
    <source>
        <strain evidence="16">SGTM</strain>
    </source>
</reference>
<evidence type="ECO:0000256" key="5">
    <source>
        <dbReference type="ARBA" id="ARBA00019077"/>
    </source>
</evidence>
<evidence type="ECO:0000256" key="11">
    <source>
        <dbReference type="PIRSR" id="PIRSR639901-2"/>
    </source>
</evidence>
<evidence type="ECO:0000256" key="1">
    <source>
        <dbReference type="ARBA" id="ARBA00004388"/>
    </source>
</evidence>
<evidence type="ECO:0000256" key="9">
    <source>
        <dbReference type="ARBA" id="ARBA00049183"/>
    </source>
</evidence>
<dbReference type="Gene3D" id="3.40.50.2000">
    <property type="entry name" value="Glycogen Phosphorylase B"/>
    <property type="match status" value="1"/>
</dbReference>
<evidence type="ECO:0000256" key="8">
    <source>
        <dbReference type="ARBA" id="ARBA00031445"/>
    </source>
</evidence>
<dbReference type="EC" id="2.4.99.12" evidence="4 12"/>
<dbReference type="UniPathway" id="UPA00958"/>
<feature type="domain" description="3-deoxy-D-manno-octulosonic-acid transferase N-terminal" evidence="14">
    <location>
        <begin position="36"/>
        <end position="209"/>
    </location>
</feature>
<dbReference type="KEGG" id="sniv:SFSGTM_26380"/>
<dbReference type="FunFam" id="3.40.50.2000:FF:000032">
    <property type="entry name" value="3-deoxy-D-manno-octulosonic acid transferase"/>
    <property type="match status" value="1"/>
</dbReference>
<comment type="catalytic activity">
    <reaction evidence="9 12">
        <text>lipid IVA (E. coli) + CMP-3-deoxy-beta-D-manno-octulosonate = alpha-Kdo-(2-&gt;6)-lipid IVA (E. coli) + CMP + H(+)</text>
        <dbReference type="Rhea" id="RHEA:28066"/>
        <dbReference type="ChEBI" id="CHEBI:15378"/>
        <dbReference type="ChEBI" id="CHEBI:58603"/>
        <dbReference type="ChEBI" id="CHEBI:60364"/>
        <dbReference type="ChEBI" id="CHEBI:60377"/>
        <dbReference type="ChEBI" id="CHEBI:85987"/>
        <dbReference type="EC" id="2.4.99.12"/>
    </reaction>
</comment>
<evidence type="ECO:0000256" key="12">
    <source>
        <dbReference type="RuleBase" id="RU365103"/>
    </source>
</evidence>
<keyword evidence="12" id="KW-0812">Transmembrane</keyword>
<evidence type="ECO:0000256" key="3">
    <source>
        <dbReference type="ARBA" id="ARBA00006380"/>
    </source>
</evidence>
<keyword evidence="16" id="KW-1185">Reference proteome</keyword>
<keyword evidence="7 12" id="KW-0808">Transferase</keyword>
<dbReference type="GO" id="GO:0009244">
    <property type="term" value="P:lipopolysaccharide core region biosynthetic process"/>
    <property type="evidence" value="ECO:0007669"/>
    <property type="project" value="UniProtKB-UniRule"/>
</dbReference>
<dbReference type="PANTHER" id="PTHR42755">
    <property type="entry name" value="3-DEOXY-MANNO-OCTULOSONATE CYTIDYLYLTRANSFERASE"/>
    <property type="match status" value="1"/>
</dbReference>
<dbReference type="FunFam" id="3.40.50.11720:FF:000001">
    <property type="entry name" value="3-deoxy-D-manno-octulosonic acid transferase"/>
    <property type="match status" value="1"/>
</dbReference>
<comment type="similarity">
    <text evidence="3">Belongs to the glycosyltransferase group 1 family. Glycosyltransferase 30 subfamily.</text>
</comment>
<evidence type="ECO:0000256" key="6">
    <source>
        <dbReference type="ARBA" id="ARBA00022519"/>
    </source>
</evidence>
<dbReference type="InterPro" id="IPR007507">
    <property type="entry name" value="Glycos_transf_N"/>
</dbReference>
<dbReference type="Gene3D" id="3.40.50.11720">
    <property type="entry name" value="3-Deoxy-D-manno-octulosonic-acid transferase, N-terminal domain"/>
    <property type="match status" value="1"/>
</dbReference>
<sequence>MIARFFYNLLIWLLLPYTLIHLLWRGRKQRGYLLHVAERFGFYTQQVTRPVIWLHAVSVGETRAAKPLVEALLAAYPHHQILLTHTTPTGRETSERLFADRVWRVYLPYDFPFAVRRFVRHFQPQLGLLMETEIWPNLISISHQHHIPMMLINARLSARSARRYAKLGRLIPDTLTQFTHIAAQTEEDATRLRQLGGQNVTVTGNLKFDNAPPAELVALGQQWRSQIGSRLIWVAASTRAGEESLILDAWQAMPDKPLLVIVPRHPQRFDEVAALLQQRQLRYQRRSSGEVISADTQIWLGDSMGELYAYYALADVAFIGGSLMPLGGQNPIEAAVVGCPIIIGASMFNFAEVAQTAITSGAAMQVQDVASLTHAVAELLADEPRRQQMHAAALTFSGSHQGATGRLMTLINQCHL</sequence>
<keyword evidence="12" id="KW-1133">Transmembrane helix</keyword>
<dbReference type="NCBIfam" id="NF004386">
    <property type="entry name" value="PRK05749.1-2"/>
    <property type="match status" value="1"/>
</dbReference>
<feature type="transmembrane region" description="Helical" evidence="12">
    <location>
        <begin position="6"/>
        <end position="24"/>
    </location>
</feature>
<comment type="pathway">
    <text evidence="2 12">Bacterial outer membrane biogenesis; LPS core biosynthesis.</text>
</comment>
<keyword evidence="6" id="KW-0997">Cell inner membrane</keyword>
<evidence type="ECO:0000313" key="16">
    <source>
        <dbReference type="Proteomes" id="UP000463939"/>
    </source>
</evidence>
<name>A0A809SII2_9PROT</name>
<feature type="site" description="Transition state stabilizer" evidence="11">
    <location>
        <position position="131"/>
    </location>
</feature>
<evidence type="ECO:0000256" key="4">
    <source>
        <dbReference type="ARBA" id="ARBA00012621"/>
    </source>
</evidence>
<feature type="domain" description="Glycosyl transferase family 1" evidence="13">
    <location>
        <begin position="295"/>
        <end position="393"/>
    </location>
</feature>
<dbReference type="Pfam" id="PF00534">
    <property type="entry name" value="Glycos_transf_1"/>
    <property type="match status" value="1"/>
</dbReference>
<dbReference type="RefSeq" id="WP_162085643.1">
    <property type="nucleotide sequence ID" value="NZ_AP021881.1"/>
</dbReference>
<evidence type="ECO:0000259" key="14">
    <source>
        <dbReference type="Pfam" id="PF04413"/>
    </source>
</evidence>
<comment type="function">
    <text evidence="12">Involved in lipopolysaccharide (LPS) biosynthesis. Catalyzes the transfer of 3-deoxy-D-manno-octulosonate (Kdo) residue(s) from CMP-Kdo to lipid IV(A), the tetraacyldisaccharide-1,4'-bisphosphate precursor of lipid A.</text>
</comment>